<feature type="compositionally biased region" description="Polar residues" evidence="2">
    <location>
        <begin position="595"/>
        <end position="606"/>
    </location>
</feature>
<feature type="domain" description="Rho-GAP" evidence="4">
    <location>
        <begin position="261"/>
        <end position="460"/>
    </location>
</feature>
<accession>A0ABM2ZJG9</accession>
<dbReference type="Pfam" id="PF00620">
    <property type="entry name" value="RhoGAP"/>
    <property type="match status" value="1"/>
</dbReference>
<dbReference type="InterPro" id="IPR008936">
    <property type="entry name" value="Rho_GTPase_activation_prot"/>
</dbReference>
<evidence type="ECO:0000313" key="5">
    <source>
        <dbReference type="Proteomes" id="UP000818029"/>
    </source>
</evidence>
<evidence type="ECO:0000313" key="9">
    <source>
        <dbReference type="RefSeq" id="XP_040942396.1"/>
    </source>
</evidence>
<dbReference type="PROSITE" id="PS50003">
    <property type="entry name" value="PH_DOMAIN"/>
    <property type="match status" value="1"/>
</dbReference>
<dbReference type="Pfam" id="PF14389">
    <property type="entry name" value="Lzipper-MIP1"/>
    <property type="match status" value="1"/>
</dbReference>
<dbReference type="RefSeq" id="XP_040942396.1">
    <property type="nucleotide sequence ID" value="XM_041086462.1"/>
</dbReference>
<dbReference type="Gene3D" id="1.10.555.10">
    <property type="entry name" value="Rho GTPase activation protein"/>
    <property type="match status" value="1"/>
</dbReference>
<dbReference type="RefSeq" id="XP_040942393.1">
    <property type="nucleotide sequence ID" value="XM_041086459.1"/>
</dbReference>
<gene>
    <name evidence="6 7 8 9" type="primary">LOC107920961</name>
</gene>
<feature type="region of interest" description="Disordered" evidence="2">
    <location>
        <begin position="733"/>
        <end position="753"/>
    </location>
</feature>
<dbReference type="SMART" id="SM00233">
    <property type="entry name" value="PH"/>
    <property type="match status" value="1"/>
</dbReference>
<evidence type="ECO:0000259" key="3">
    <source>
        <dbReference type="PROSITE" id="PS50003"/>
    </source>
</evidence>
<keyword evidence="1" id="KW-0343">GTPase activation</keyword>
<dbReference type="InterPro" id="IPR052799">
    <property type="entry name" value="Rho_GAP_Regulators"/>
</dbReference>
<proteinExistence type="predicted"/>
<sequence>MATKRDEPSLIQQRIHSKREEPSQSQLKMASRKEDSSPAQLKMASRKEEPSPAQLKMAIKKEDPSVLQQRMASKREDREPSQGHQGDVAAAAAPGSLEYQNSRSGNTVLKSGPLFLSSKGIGWTSWKKRWFILTHTSLVFFRSDPNAVSQKGNEVNLTLGGIDLNNSGSVIVKADKKLITVQFQDGRDGRTFTLKAETLDDLFEWKAALENALSQAPSSANAMGQNGIFRNDQSEEVDASREPANDKPPVRSTVIGRPVLLALEDVDGAPTFLEKALKFIEEHGVRVEGILRQAADVEDVKRRIQEYEQGKTEFSSEEDAHVIGDCVKYILRELPSSPVPASCCNALLEACRTQRGSRVNAMRLAVLDTFPEPNRRLLQRILMMMQVVASHKNENLMSTSAVAACMAPLLLRPLLAGDCEIETDFDVGGDGSMQLLQAAAAANHAQAIVITLLEEYNQIFGEGSISSDLYSDSEESGSESEEAAEDDSEPYDEDESYEDDECDDETEGSDVSNDNDEEDGDDDDDDDDDDDAPSETGSESGHSVTSDVDVDKDSDSSSSSSESSETGHDVKATKRLSSSIHNPSSGNDGSERSKGNQSKSTATLTKKSAELSKGVHGPTNVEDRLAHHAQIPSSQQSAAAAHRARRNAVWGRTSARKNLSMESIDYPFGEEFEIETVEDEKSDLQNRLREEIEGNTKLEASVEKRKKTLQGRQLCLEKEVAILKEELQRERDKRTALESVLNSSQEQPTVLPAKIDEKTKADLNDIALAEADIIKLKKKVEDLEMQLNQQLEKKSAYMNDSCRQRQPNHHAKKEDKPKGSGAVVKGSGSKQDTYVDKAEFEKGRKQESSSENKQPPPNQQVDHSENKRNRMNEAETDSKKSHASSNPKKLAKRGEEQRSQTANESPENEKGRGSSQVVASSDKGKGIEHVRTARNREKRRGPDSSQ</sequence>
<organism evidence="5 7">
    <name type="scientific">Gossypium hirsutum</name>
    <name type="common">Upland cotton</name>
    <name type="synonym">Gossypium mexicanum</name>
    <dbReference type="NCBI Taxonomy" id="3635"/>
    <lineage>
        <taxon>Eukaryota</taxon>
        <taxon>Viridiplantae</taxon>
        <taxon>Streptophyta</taxon>
        <taxon>Embryophyta</taxon>
        <taxon>Tracheophyta</taxon>
        <taxon>Spermatophyta</taxon>
        <taxon>Magnoliopsida</taxon>
        <taxon>eudicotyledons</taxon>
        <taxon>Gunneridae</taxon>
        <taxon>Pentapetalae</taxon>
        <taxon>rosids</taxon>
        <taxon>malvids</taxon>
        <taxon>Malvales</taxon>
        <taxon>Malvaceae</taxon>
        <taxon>Malvoideae</taxon>
        <taxon>Gossypium</taxon>
    </lineage>
</organism>
<feature type="compositionally biased region" description="Basic and acidic residues" evidence="2">
    <location>
        <begin position="922"/>
        <end position="935"/>
    </location>
</feature>
<dbReference type="Pfam" id="PF00169">
    <property type="entry name" value="PH"/>
    <property type="match status" value="1"/>
</dbReference>
<dbReference type="SMART" id="SM00324">
    <property type="entry name" value="RhoGAP"/>
    <property type="match status" value="1"/>
</dbReference>
<dbReference type="SUPFAM" id="SSF50729">
    <property type="entry name" value="PH domain-like"/>
    <property type="match status" value="1"/>
</dbReference>
<reference evidence="5" key="1">
    <citation type="journal article" date="2020" name="Nat. Genet.">
        <title>Genomic diversifications of five Gossypium allopolyploid species and their impact on cotton improvement.</title>
        <authorList>
            <person name="Chen Z.J."/>
            <person name="Sreedasyam A."/>
            <person name="Ando A."/>
            <person name="Song Q."/>
            <person name="De Santiago L.M."/>
            <person name="Hulse-Kemp A.M."/>
            <person name="Ding M."/>
            <person name="Ye W."/>
            <person name="Kirkbride R.C."/>
            <person name="Jenkins J."/>
            <person name="Plott C."/>
            <person name="Lovell J."/>
            <person name="Lin Y.M."/>
            <person name="Vaughn R."/>
            <person name="Liu B."/>
            <person name="Simpson S."/>
            <person name="Scheffler B.E."/>
            <person name="Wen L."/>
            <person name="Saski C.A."/>
            <person name="Grover C.E."/>
            <person name="Hu G."/>
            <person name="Conover J.L."/>
            <person name="Carlson J.W."/>
            <person name="Shu S."/>
            <person name="Boston L.B."/>
            <person name="Williams M."/>
            <person name="Peterson D.G."/>
            <person name="McGee K."/>
            <person name="Jones D.C."/>
            <person name="Wendel J.F."/>
            <person name="Stelly D.M."/>
            <person name="Grimwood J."/>
            <person name="Schmutz J."/>
        </authorList>
    </citation>
    <scope>NUCLEOTIDE SEQUENCE [LARGE SCALE GENOMIC DNA]</scope>
    <source>
        <strain evidence="5">cv. TM-1</strain>
    </source>
</reference>
<dbReference type="InterPro" id="IPR000198">
    <property type="entry name" value="RhoGAP_dom"/>
</dbReference>
<name>A0ABM2ZJG9_GOSHI</name>
<dbReference type="PANTHER" id="PTHR46265:SF22">
    <property type="entry name" value="RHO GTPASE-ACTIVATING PROTEIN REN1-LIKE ISOFORM X1"/>
    <property type="match status" value="1"/>
</dbReference>
<feature type="compositionally biased region" description="Polar residues" evidence="2">
    <location>
        <begin position="575"/>
        <end position="588"/>
    </location>
</feature>
<dbReference type="RefSeq" id="XP_040942394.1">
    <property type="nucleotide sequence ID" value="XM_041086460.1"/>
</dbReference>
<evidence type="ECO:0000313" key="7">
    <source>
        <dbReference type="RefSeq" id="XP_040942394.1"/>
    </source>
</evidence>
<dbReference type="PROSITE" id="PS50238">
    <property type="entry name" value="RHOGAP"/>
    <property type="match status" value="1"/>
</dbReference>
<feature type="domain" description="PH" evidence="3">
    <location>
        <begin position="107"/>
        <end position="214"/>
    </location>
</feature>
<evidence type="ECO:0000313" key="8">
    <source>
        <dbReference type="RefSeq" id="XP_040942395.1"/>
    </source>
</evidence>
<feature type="compositionally biased region" description="Low complexity" evidence="2">
    <location>
        <begin position="628"/>
        <end position="641"/>
    </location>
</feature>
<feature type="compositionally biased region" description="Acidic residues" evidence="2">
    <location>
        <begin position="471"/>
        <end position="533"/>
    </location>
</feature>
<dbReference type="InterPro" id="IPR025757">
    <property type="entry name" value="MIP1_Leuzipper"/>
</dbReference>
<evidence type="ECO:0000313" key="6">
    <source>
        <dbReference type="RefSeq" id="XP_040942393.1"/>
    </source>
</evidence>
<protein>
    <submittedName>
        <fullName evidence="6 7">Rho GTPase-activating protein REN1 isoform X1</fullName>
    </submittedName>
</protein>
<feature type="compositionally biased region" description="Basic and acidic residues" evidence="2">
    <location>
        <begin position="833"/>
        <end position="850"/>
    </location>
</feature>
<dbReference type="Proteomes" id="UP000818029">
    <property type="component" value="Chromosome D01"/>
</dbReference>
<dbReference type="Gene3D" id="2.30.29.30">
    <property type="entry name" value="Pleckstrin-homology domain (PH domain)/Phosphotyrosine-binding domain (PTB)"/>
    <property type="match status" value="1"/>
</dbReference>
<feature type="region of interest" description="Disordered" evidence="2">
    <location>
        <begin position="1"/>
        <end position="88"/>
    </location>
</feature>
<dbReference type="CDD" id="cd00159">
    <property type="entry name" value="RhoGAP"/>
    <property type="match status" value="1"/>
</dbReference>
<dbReference type="PANTHER" id="PTHR46265">
    <property type="entry name" value="RHO GTPASE-ACTIVATING PROTEIN 7"/>
    <property type="match status" value="1"/>
</dbReference>
<dbReference type="GeneID" id="107920961"/>
<reference evidence="6 7" key="2">
    <citation type="submission" date="2025-05" db="UniProtKB">
        <authorList>
            <consortium name="RefSeq"/>
        </authorList>
    </citation>
    <scope>IDENTIFICATION</scope>
</reference>
<dbReference type="InterPro" id="IPR001849">
    <property type="entry name" value="PH_domain"/>
</dbReference>
<feature type="compositionally biased region" description="Low complexity" evidence="2">
    <location>
        <begin position="819"/>
        <end position="830"/>
    </location>
</feature>
<feature type="region of interest" description="Disordered" evidence="2">
    <location>
        <begin position="465"/>
        <end position="656"/>
    </location>
</feature>
<feature type="region of interest" description="Disordered" evidence="2">
    <location>
        <begin position="795"/>
        <end position="946"/>
    </location>
</feature>
<feature type="compositionally biased region" description="Basic and acidic residues" evidence="2">
    <location>
        <begin position="862"/>
        <end position="880"/>
    </location>
</feature>
<dbReference type="RefSeq" id="XP_040942395.1">
    <property type="nucleotide sequence ID" value="XM_041086461.1"/>
</dbReference>
<evidence type="ECO:0000256" key="1">
    <source>
        <dbReference type="ARBA" id="ARBA00022468"/>
    </source>
</evidence>
<evidence type="ECO:0000259" key="4">
    <source>
        <dbReference type="PROSITE" id="PS50238"/>
    </source>
</evidence>
<keyword evidence="5" id="KW-1185">Reference proteome</keyword>
<dbReference type="InterPro" id="IPR011993">
    <property type="entry name" value="PH-like_dom_sf"/>
</dbReference>
<dbReference type="SUPFAM" id="SSF48350">
    <property type="entry name" value="GTPase activation domain, GAP"/>
    <property type="match status" value="1"/>
</dbReference>
<evidence type="ECO:0000256" key="2">
    <source>
        <dbReference type="SAM" id="MobiDB-lite"/>
    </source>
</evidence>